<gene>
    <name evidence="1" type="ORF">SAMN02745202_00904</name>
</gene>
<name>A0A1T4MYR3_9BACT</name>
<dbReference type="EMBL" id="FUXK01000008">
    <property type="protein sequence ID" value="SJZ72153.1"/>
    <property type="molecule type" value="Genomic_DNA"/>
</dbReference>
<reference evidence="1 2" key="1">
    <citation type="submission" date="2017-02" db="EMBL/GenBank/DDBJ databases">
        <authorList>
            <person name="Peterson S.W."/>
        </authorList>
    </citation>
    <scope>NUCLEOTIDE SEQUENCE [LARGE SCALE GENOMIC DNA]</scope>
    <source>
        <strain evidence="1 2">ATCC 43324</strain>
    </source>
</reference>
<dbReference type="AlphaFoldDB" id="A0A1T4MYR3"/>
<sequence>MTLSRTSFFATSIHIEATSTQLSQTPNIHCFFDLLLSVHRCWCY</sequence>
<evidence type="ECO:0000313" key="1">
    <source>
        <dbReference type="EMBL" id="SJZ72153.1"/>
    </source>
</evidence>
<protein>
    <submittedName>
        <fullName evidence="1">Uncharacterized protein</fullName>
    </submittedName>
</protein>
<evidence type="ECO:0000313" key="2">
    <source>
        <dbReference type="Proteomes" id="UP000190065"/>
    </source>
</evidence>
<accession>A0A1T4MYR3</accession>
<organism evidence="1 2">
    <name type="scientific">Segatella oulorum</name>
    <dbReference type="NCBI Taxonomy" id="28136"/>
    <lineage>
        <taxon>Bacteria</taxon>
        <taxon>Pseudomonadati</taxon>
        <taxon>Bacteroidota</taxon>
        <taxon>Bacteroidia</taxon>
        <taxon>Bacteroidales</taxon>
        <taxon>Prevotellaceae</taxon>
        <taxon>Segatella</taxon>
    </lineage>
</organism>
<dbReference type="STRING" id="28136.SAMN02745202_00904"/>
<dbReference type="Proteomes" id="UP000190065">
    <property type="component" value="Unassembled WGS sequence"/>
</dbReference>
<proteinExistence type="predicted"/>